<keyword evidence="2" id="KW-0472">Membrane</keyword>
<name>A0A818CQ34_9BILA</name>
<dbReference type="SUPFAM" id="SSF53474">
    <property type="entry name" value="alpha/beta-Hydrolases"/>
    <property type="match status" value="1"/>
</dbReference>
<dbReference type="Proteomes" id="UP000663825">
    <property type="component" value="Unassembled WGS sequence"/>
</dbReference>
<reference evidence="4" key="1">
    <citation type="submission" date="2021-02" db="EMBL/GenBank/DDBJ databases">
        <authorList>
            <person name="Nowell W R."/>
        </authorList>
    </citation>
    <scope>NUCLEOTIDE SEQUENCE</scope>
</reference>
<evidence type="ECO:0000313" key="4">
    <source>
        <dbReference type="EMBL" id="CAF3433341.1"/>
    </source>
</evidence>
<feature type="transmembrane region" description="Helical" evidence="2">
    <location>
        <begin position="68"/>
        <end position="86"/>
    </location>
</feature>
<feature type="signal peptide" evidence="3">
    <location>
        <begin position="1"/>
        <end position="20"/>
    </location>
</feature>
<dbReference type="AlphaFoldDB" id="A0A818CQ34"/>
<comment type="caution">
    <text evidence="4">The sequence shown here is derived from an EMBL/GenBank/DDBJ whole genome shotgun (WGS) entry which is preliminary data.</text>
</comment>
<feature type="region of interest" description="Disordered" evidence="1">
    <location>
        <begin position="277"/>
        <end position="357"/>
    </location>
</feature>
<dbReference type="InterPro" id="IPR029058">
    <property type="entry name" value="AB_hydrolase_fold"/>
</dbReference>
<sequence length="518" mass="55130">MSIIFLDTAIILLVVSLVTASVPDTHITVSGISSGGAMATQLHIGFSKDISGCGILAGPPFYCGGSGMTTALCMTGPALLISVTVLEQKIKYYRLLDKIDDPVNLKGDPVYVFSGIYDKVAYPGVVKLNEQLYSRLGATVKTNFNMPAHHGFPTENFGAACSTLNMANYINNCNFNLAYDMLNHLSGGNLTKPVNSKTPLVGQMLMFDQNAFMNFPLSLAVEENAKLSMSEWIKNSIQLSGRKGWCLFCSALAVGLIVSVAIVTVLALELGRGTTTSTTVTTATTTTTTSTTTTTTTTTTTSTTTTTTTTSTSTSTTTETTTTTTTTTSTSTSSTSTATTTTTTTTRTTTTATTSPPCTKTPNVAGAIFSFSTASIPLTYTRYSYGFTASDSSSTVTFIITGDSGPGQHYWLIDDVSVNDTRNNTDLLTNGDFDDGTFNGWTQFCATDANCGNGFYGQLTNSPCRSAPKCYMDKCKNGGFYDYLLQSFETVSGNYYILSFYIRAFANGGSHLAYVMLS</sequence>
<evidence type="ECO:0000313" key="5">
    <source>
        <dbReference type="Proteomes" id="UP000663825"/>
    </source>
</evidence>
<evidence type="ECO:0000256" key="3">
    <source>
        <dbReference type="SAM" id="SignalP"/>
    </source>
</evidence>
<evidence type="ECO:0000256" key="2">
    <source>
        <dbReference type="SAM" id="Phobius"/>
    </source>
</evidence>
<gene>
    <name evidence="4" type="ORF">TIS948_LOCUS30528</name>
</gene>
<evidence type="ECO:0000256" key="1">
    <source>
        <dbReference type="SAM" id="MobiDB-lite"/>
    </source>
</evidence>
<keyword evidence="2" id="KW-1133">Transmembrane helix</keyword>
<keyword evidence="2" id="KW-0812">Transmembrane</keyword>
<feature type="chain" id="PRO_5032406140" evidence="3">
    <location>
        <begin position="21"/>
        <end position="518"/>
    </location>
</feature>
<dbReference type="Gene3D" id="3.40.50.1820">
    <property type="entry name" value="alpha/beta hydrolase"/>
    <property type="match status" value="1"/>
</dbReference>
<dbReference type="OrthoDB" id="6020543at2759"/>
<dbReference type="EMBL" id="CAJNXB010005646">
    <property type="protein sequence ID" value="CAF3433341.1"/>
    <property type="molecule type" value="Genomic_DNA"/>
</dbReference>
<dbReference type="Gene3D" id="2.60.120.260">
    <property type="entry name" value="Galactose-binding domain-like"/>
    <property type="match status" value="1"/>
</dbReference>
<feature type="compositionally biased region" description="Low complexity" evidence="1">
    <location>
        <begin position="277"/>
        <end position="355"/>
    </location>
</feature>
<keyword evidence="3" id="KW-0732">Signal</keyword>
<protein>
    <submittedName>
        <fullName evidence="4">Uncharacterized protein</fullName>
    </submittedName>
</protein>
<proteinExistence type="predicted"/>
<accession>A0A818CQ34</accession>
<feature type="transmembrane region" description="Helical" evidence="2">
    <location>
        <begin position="244"/>
        <end position="268"/>
    </location>
</feature>
<organism evidence="4 5">
    <name type="scientific">Rotaria socialis</name>
    <dbReference type="NCBI Taxonomy" id="392032"/>
    <lineage>
        <taxon>Eukaryota</taxon>
        <taxon>Metazoa</taxon>
        <taxon>Spiralia</taxon>
        <taxon>Gnathifera</taxon>
        <taxon>Rotifera</taxon>
        <taxon>Eurotatoria</taxon>
        <taxon>Bdelloidea</taxon>
        <taxon>Philodinida</taxon>
        <taxon>Philodinidae</taxon>
        <taxon>Rotaria</taxon>
    </lineage>
</organism>